<feature type="modified residue" description="4-aspartylphosphate" evidence="6">
    <location>
        <position position="736"/>
    </location>
</feature>
<evidence type="ECO:0000313" key="13">
    <source>
        <dbReference type="Proteomes" id="UP000251800"/>
    </source>
</evidence>
<dbReference type="Gene3D" id="3.40.50.2300">
    <property type="match status" value="2"/>
</dbReference>
<dbReference type="EC" id="2.7.13.3" evidence="2"/>
<feature type="domain" description="Response regulatory" evidence="10">
    <location>
        <begin position="687"/>
        <end position="803"/>
    </location>
</feature>
<dbReference type="AlphaFoldDB" id="A0A363UKA6"/>
<dbReference type="CDD" id="cd16922">
    <property type="entry name" value="HATPase_EvgS-ArcB-TorS-like"/>
    <property type="match status" value="1"/>
</dbReference>
<evidence type="ECO:0000256" key="3">
    <source>
        <dbReference type="ARBA" id="ARBA00022553"/>
    </source>
</evidence>
<dbReference type="OrthoDB" id="9797243at2"/>
<accession>A0A363UKA6</accession>
<dbReference type="SMART" id="SM00448">
    <property type="entry name" value="REC"/>
    <property type="match status" value="2"/>
</dbReference>
<keyword evidence="7" id="KW-0175">Coiled coil</keyword>
<dbReference type="Pfam" id="PF02518">
    <property type="entry name" value="HATPase_c"/>
    <property type="match status" value="1"/>
</dbReference>
<dbReference type="SUPFAM" id="SSF47226">
    <property type="entry name" value="Histidine-containing phosphotransfer domain, HPT domain"/>
    <property type="match status" value="1"/>
</dbReference>
<feature type="domain" description="HPt" evidence="11">
    <location>
        <begin position="812"/>
        <end position="902"/>
    </location>
</feature>
<dbReference type="Proteomes" id="UP000251800">
    <property type="component" value="Unassembled WGS sequence"/>
</dbReference>
<dbReference type="Gene3D" id="1.20.120.160">
    <property type="entry name" value="HPT domain"/>
    <property type="match status" value="1"/>
</dbReference>
<dbReference type="EMBL" id="QEQK01000008">
    <property type="protein sequence ID" value="PWN55853.1"/>
    <property type="molecule type" value="Genomic_DNA"/>
</dbReference>
<dbReference type="GO" id="GO:0005524">
    <property type="term" value="F:ATP binding"/>
    <property type="evidence" value="ECO:0007669"/>
    <property type="project" value="UniProtKB-KW"/>
</dbReference>
<dbReference type="SUPFAM" id="SSF52172">
    <property type="entry name" value="CheY-like"/>
    <property type="match status" value="2"/>
</dbReference>
<feature type="domain" description="Histidine kinase" evidence="9">
    <location>
        <begin position="316"/>
        <end position="537"/>
    </location>
</feature>
<organism evidence="12 13">
    <name type="scientific">Abyssibacter profundi</name>
    <dbReference type="NCBI Taxonomy" id="2182787"/>
    <lineage>
        <taxon>Bacteria</taxon>
        <taxon>Pseudomonadati</taxon>
        <taxon>Pseudomonadota</taxon>
        <taxon>Gammaproteobacteria</taxon>
        <taxon>Chromatiales</taxon>
        <taxon>Oceanococcaceae</taxon>
        <taxon>Abyssibacter</taxon>
    </lineage>
</organism>
<dbReference type="PANTHER" id="PTHR45339:SF5">
    <property type="entry name" value="HISTIDINE KINASE"/>
    <property type="match status" value="1"/>
</dbReference>
<evidence type="ECO:0000259" key="9">
    <source>
        <dbReference type="PROSITE" id="PS50109"/>
    </source>
</evidence>
<evidence type="ECO:0000256" key="5">
    <source>
        <dbReference type="PROSITE-ProRule" id="PRU00110"/>
    </source>
</evidence>
<dbReference type="InterPro" id="IPR036890">
    <property type="entry name" value="HATPase_C_sf"/>
</dbReference>
<evidence type="ECO:0000259" key="10">
    <source>
        <dbReference type="PROSITE" id="PS50110"/>
    </source>
</evidence>
<proteinExistence type="predicted"/>
<dbReference type="InterPro" id="IPR004358">
    <property type="entry name" value="Sig_transdc_His_kin-like_C"/>
</dbReference>
<dbReference type="Pfam" id="PF01627">
    <property type="entry name" value="Hpt"/>
    <property type="match status" value="1"/>
</dbReference>
<dbReference type="PROSITE" id="PS50109">
    <property type="entry name" value="HIS_KIN"/>
    <property type="match status" value="1"/>
</dbReference>
<feature type="coiled-coil region" evidence="7">
    <location>
        <begin position="279"/>
        <end position="306"/>
    </location>
</feature>
<feature type="modified residue" description="Phosphohistidine" evidence="5">
    <location>
        <position position="851"/>
    </location>
</feature>
<sequence>MVASSVGIVMAADSTECVRQVRLQSRSDPSPQRLIVHTDWMQEGLNTRIGFGTITFPVIAVWLAMTAALLRGHVADYRFAQTRLGAITPGLIYESAQSGPDRIETTELARLAEGLVGIRHLTLLDPREQRLGHWAAAEPDAVPGLVGGLLRLMGATAPAGSVRRVVAPEADAGEPFLLEIGLAAPIADPQFVQRFRQLLGLSTGIGLIALAVLILVRVRLSRPAHELELALRRLVRGEDAHEITRLPPPYADAAGSIRLLSERLRYSRDHLRTHVLQATDKLHADLNRLRRRVREVETERDSAVTLADSRRELLSGLSHELRTPLIAILGQTDLILRQQPDAATTESMLQIKRSVQSLLTLINDWLEWGRIEAGKLTLNEVAFNLLDTVEDTINLLAPLAYEKDLELVHIIYHDVPRRLRGDAARIQQVLTNLLSNAIKFTQHGEVVLRVMSREDLGDDVVLGFQVSDTGIGIPEAQQQRLFHAFNRADHGDAAVQPGTGLGLSISRQIVRMMDGQIEFDSTEGQGSRFEAVMRIGKQSRRPDQPLAWTGLKHRQVWLLDRHATARLALRHCLEYWNTELTEFDDPALASAQLRSTRRPPDLILVGVTAAQVTDGWLHALLQEGHRRHAPVVVLVTSIDHQILARLRDLGANAALPKTVDRESLYRELIGALEYSAEPQRRPLEGVSCLVVENNVTNRRLIVRSLQDNGAQVLEATDGDTGLEMAQQHTPSVVLLDHRMPGRDGVDTARALRALDGGKGFLIIGLSASVSPELRERWEQAGADSVLEKSAEDRVLIRHMLRLTEQSTSGELELTADPELRDMLLEELPLQLDAIQQAWQRKNTREVYDAVHQLHGTAAFYKLHSLREISRRLEARLAALEDSDALGELDPLRSTLSSQVDAYLLKLQQSRPNPV</sequence>
<dbReference type="PROSITE" id="PS50894">
    <property type="entry name" value="HPT"/>
    <property type="match status" value="1"/>
</dbReference>
<protein>
    <recommendedName>
        <fullName evidence="2">histidine kinase</fullName>
        <ecNumber evidence="2">2.7.13.3</ecNumber>
    </recommendedName>
</protein>
<keyword evidence="4" id="KW-0902">Two-component regulatory system</keyword>
<dbReference type="SUPFAM" id="SSF55874">
    <property type="entry name" value="ATPase domain of HSP90 chaperone/DNA topoisomerase II/histidine kinase"/>
    <property type="match status" value="1"/>
</dbReference>
<evidence type="ECO:0000259" key="11">
    <source>
        <dbReference type="PROSITE" id="PS50894"/>
    </source>
</evidence>
<keyword evidence="8" id="KW-0812">Transmembrane</keyword>
<keyword evidence="13" id="KW-1185">Reference proteome</keyword>
<dbReference type="InterPro" id="IPR005467">
    <property type="entry name" value="His_kinase_dom"/>
</dbReference>
<keyword evidence="8" id="KW-1133">Transmembrane helix</keyword>
<dbReference type="SUPFAM" id="SSF47384">
    <property type="entry name" value="Homodimeric domain of signal transducing histidine kinase"/>
    <property type="match status" value="1"/>
</dbReference>
<dbReference type="SMART" id="SM00387">
    <property type="entry name" value="HATPase_c"/>
    <property type="match status" value="1"/>
</dbReference>
<dbReference type="CDD" id="cd00082">
    <property type="entry name" value="HisKA"/>
    <property type="match status" value="1"/>
</dbReference>
<dbReference type="PRINTS" id="PR00344">
    <property type="entry name" value="BCTRLSENSOR"/>
</dbReference>
<feature type="domain" description="Response regulatory" evidence="10">
    <location>
        <begin position="555"/>
        <end position="672"/>
    </location>
</feature>
<comment type="catalytic activity">
    <reaction evidence="1">
        <text>ATP + protein L-histidine = ADP + protein N-phospho-L-histidine.</text>
        <dbReference type="EC" id="2.7.13.3"/>
    </reaction>
</comment>
<evidence type="ECO:0000256" key="4">
    <source>
        <dbReference type="ARBA" id="ARBA00023012"/>
    </source>
</evidence>
<dbReference type="FunFam" id="3.30.565.10:FF:000010">
    <property type="entry name" value="Sensor histidine kinase RcsC"/>
    <property type="match status" value="1"/>
</dbReference>
<dbReference type="GO" id="GO:0005886">
    <property type="term" value="C:plasma membrane"/>
    <property type="evidence" value="ECO:0007669"/>
    <property type="project" value="UniProtKB-SubCell"/>
</dbReference>
<reference evidence="12 13" key="1">
    <citation type="submission" date="2018-05" db="EMBL/GenBank/DDBJ databases">
        <title>Abyssibacter profundi OUC007T gen. nov., sp. nov, a marine bacterium isolated from seawater of the Mariana Trench.</title>
        <authorList>
            <person name="Zhou S."/>
        </authorList>
    </citation>
    <scope>NUCLEOTIDE SEQUENCE [LARGE SCALE GENOMIC DNA]</scope>
    <source>
        <strain evidence="12 13">OUC007</strain>
    </source>
</reference>
<evidence type="ECO:0000256" key="6">
    <source>
        <dbReference type="PROSITE-ProRule" id="PRU00169"/>
    </source>
</evidence>
<dbReference type="InterPro" id="IPR003661">
    <property type="entry name" value="HisK_dim/P_dom"/>
</dbReference>
<dbReference type="InterPro" id="IPR036097">
    <property type="entry name" value="HisK_dim/P_sf"/>
</dbReference>
<dbReference type="SMART" id="SM00388">
    <property type="entry name" value="HisKA"/>
    <property type="match status" value="1"/>
</dbReference>
<dbReference type="InterPro" id="IPR011006">
    <property type="entry name" value="CheY-like_superfamily"/>
</dbReference>
<dbReference type="PROSITE" id="PS50110">
    <property type="entry name" value="RESPONSE_REGULATORY"/>
    <property type="match status" value="2"/>
</dbReference>
<name>A0A363UKA6_9GAMM</name>
<evidence type="ECO:0000256" key="8">
    <source>
        <dbReference type="SAM" id="Phobius"/>
    </source>
</evidence>
<dbReference type="Pfam" id="PF00512">
    <property type="entry name" value="HisKA"/>
    <property type="match status" value="1"/>
</dbReference>
<keyword evidence="8" id="KW-0472">Membrane</keyword>
<evidence type="ECO:0000256" key="7">
    <source>
        <dbReference type="SAM" id="Coils"/>
    </source>
</evidence>
<dbReference type="Pfam" id="PF00072">
    <property type="entry name" value="Response_reg"/>
    <property type="match status" value="1"/>
</dbReference>
<dbReference type="Gene3D" id="1.10.287.130">
    <property type="match status" value="1"/>
</dbReference>
<evidence type="ECO:0000256" key="2">
    <source>
        <dbReference type="ARBA" id="ARBA00012438"/>
    </source>
</evidence>
<dbReference type="Gene3D" id="3.30.565.10">
    <property type="entry name" value="Histidine kinase-like ATPase, C-terminal domain"/>
    <property type="match status" value="1"/>
</dbReference>
<evidence type="ECO:0000313" key="12">
    <source>
        <dbReference type="EMBL" id="PWN55853.1"/>
    </source>
</evidence>
<dbReference type="InterPro" id="IPR008207">
    <property type="entry name" value="Sig_transdc_His_kin_Hpt_dom"/>
</dbReference>
<dbReference type="InterPro" id="IPR001789">
    <property type="entry name" value="Sig_transdc_resp-reg_receiver"/>
</dbReference>
<dbReference type="GO" id="GO:0000155">
    <property type="term" value="F:phosphorelay sensor kinase activity"/>
    <property type="evidence" value="ECO:0007669"/>
    <property type="project" value="InterPro"/>
</dbReference>
<comment type="caution">
    <text evidence="12">The sequence shown here is derived from an EMBL/GenBank/DDBJ whole genome shotgun (WGS) entry which is preliminary data.</text>
</comment>
<dbReference type="InterPro" id="IPR003594">
    <property type="entry name" value="HATPase_dom"/>
</dbReference>
<dbReference type="InterPro" id="IPR036641">
    <property type="entry name" value="HPT_dom_sf"/>
</dbReference>
<evidence type="ECO:0000256" key="1">
    <source>
        <dbReference type="ARBA" id="ARBA00000085"/>
    </source>
</evidence>
<keyword evidence="3 6" id="KW-0597">Phosphoprotein</keyword>
<dbReference type="CDD" id="cd17546">
    <property type="entry name" value="REC_hyHK_CKI1_RcsC-like"/>
    <property type="match status" value="1"/>
</dbReference>
<feature type="transmembrane region" description="Helical" evidence="8">
    <location>
        <begin position="198"/>
        <end position="216"/>
    </location>
</feature>
<comment type="caution">
    <text evidence="6">Lacks conserved residue(s) required for the propagation of feature annotation.</text>
</comment>
<feature type="transmembrane region" description="Helical" evidence="8">
    <location>
        <begin position="49"/>
        <end position="70"/>
    </location>
</feature>
<dbReference type="PANTHER" id="PTHR45339">
    <property type="entry name" value="HYBRID SIGNAL TRANSDUCTION HISTIDINE KINASE J"/>
    <property type="match status" value="1"/>
</dbReference>
<gene>
    <name evidence="12" type="ORF">DEH80_10580</name>
</gene>